<keyword evidence="2" id="KW-1185">Reference proteome</keyword>
<proteinExistence type="predicted"/>
<protein>
    <recommendedName>
        <fullName evidence="3">Minor tail protein</fullName>
    </recommendedName>
</protein>
<accession>A0A7I9V434</accession>
<gene>
    <name evidence="1" type="ORF">nbrc107696_06220</name>
</gene>
<evidence type="ECO:0000313" key="1">
    <source>
        <dbReference type="EMBL" id="GEE00176.1"/>
    </source>
</evidence>
<comment type="caution">
    <text evidence="1">The sequence shown here is derived from an EMBL/GenBank/DDBJ whole genome shotgun (WGS) entry which is preliminary data.</text>
</comment>
<dbReference type="AlphaFoldDB" id="A0A7I9V434"/>
<evidence type="ECO:0008006" key="3">
    <source>
        <dbReference type="Google" id="ProtNLM"/>
    </source>
</evidence>
<sequence>MPGFDVTFIAGDGTRFPVWGSQRNPWITIAESSCDGLMDAPMETDWIEDTEGAVFSGERYKPRDMTIGLYIAEELSGSKQAGRLESDFRRAFSSRRDPWNPAARLPQVEVNSTLSGVRTLDAHLKAAPEMKMERDPYTNAIFDIVYELRAPQPLPTSGTEVDFFETSDSSGSGTVTVSNPTDTPCRHTWILTPGKWVLPDPSWQGPEGARVPAGEQATRTVTVDVTVADGGARITRERRKLHASTLTGANLLGRMNGNWVRFDIPPYTPLTQLPISVTGAPSSGARAEVHMPRLWSRFIGMEL</sequence>
<dbReference type="EMBL" id="BJOV01000002">
    <property type="protein sequence ID" value="GEE00176.1"/>
    <property type="molecule type" value="Genomic_DNA"/>
</dbReference>
<evidence type="ECO:0000313" key="2">
    <source>
        <dbReference type="Proteomes" id="UP000444960"/>
    </source>
</evidence>
<dbReference type="Proteomes" id="UP000444960">
    <property type="component" value="Unassembled WGS sequence"/>
</dbReference>
<reference evidence="2" key="1">
    <citation type="submission" date="2019-06" db="EMBL/GenBank/DDBJ databases">
        <title>Gordonia isolated from sludge of a wastewater treatment plant.</title>
        <authorList>
            <person name="Tamura T."/>
            <person name="Aoyama K."/>
            <person name="Kang Y."/>
            <person name="Saito S."/>
            <person name="Akiyama N."/>
            <person name="Yazawa K."/>
            <person name="Gonoi T."/>
            <person name="Mikami Y."/>
        </authorList>
    </citation>
    <scope>NUCLEOTIDE SEQUENCE [LARGE SCALE GENOMIC DNA]</scope>
    <source>
        <strain evidence="2">NBRC 107696</strain>
    </source>
</reference>
<name>A0A7I9V434_9ACTN</name>
<organism evidence="1 2">
    <name type="scientific">Gordonia spumicola</name>
    <dbReference type="NCBI Taxonomy" id="589161"/>
    <lineage>
        <taxon>Bacteria</taxon>
        <taxon>Bacillati</taxon>
        <taxon>Actinomycetota</taxon>
        <taxon>Actinomycetes</taxon>
        <taxon>Mycobacteriales</taxon>
        <taxon>Gordoniaceae</taxon>
        <taxon>Gordonia</taxon>
    </lineage>
</organism>